<evidence type="ECO:0000256" key="1">
    <source>
        <dbReference type="ARBA" id="ARBA00022574"/>
    </source>
</evidence>
<dbReference type="GO" id="GO:0016020">
    <property type="term" value="C:membrane"/>
    <property type="evidence" value="ECO:0007669"/>
    <property type="project" value="TreeGrafter"/>
</dbReference>
<evidence type="ECO:0000313" key="5">
    <source>
        <dbReference type="EMBL" id="CAB1458196.1"/>
    </source>
</evidence>
<gene>
    <name evidence="5" type="ORF">PLEPLA_LOCUS46026</name>
</gene>
<evidence type="ECO:0000313" key="6">
    <source>
        <dbReference type="Proteomes" id="UP001153269"/>
    </source>
</evidence>
<proteinExistence type="predicted"/>
<feature type="compositionally biased region" description="Basic and acidic residues" evidence="2">
    <location>
        <begin position="896"/>
        <end position="910"/>
    </location>
</feature>
<dbReference type="InterPro" id="IPR050865">
    <property type="entry name" value="BEACH_Domain"/>
</dbReference>
<dbReference type="SUPFAM" id="SSF49899">
    <property type="entry name" value="Concanavalin A-like lectins/glucanases"/>
    <property type="match status" value="2"/>
</dbReference>
<protein>
    <recommendedName>
        <fullName evidence="7">Neurobeachin</fullName>
    </recommendedName>
</protein>
<feature type="domain" description="DUF4704" evidence="3">
    <location>
        <begin position="605"/>
        <end position="737"/>
    </location>
</feature>
<dbReference type="Proteomes" id="UP001153269">
    <property type="component" value="Unassembled WGS sequence"/>
</dbReference>
<evidence type="ECO:0000259" key="3">
    <source>
        <dbReference type="Pfam" id="PF15787"/>
    </source>
</evidence>
<comment type="caution">
    <text evidence="5">The sequence shown here is derived from an EMBL/GenBank/DDBJ whole genome shotgun (WGS) entry which is preliminary data.</text>
</comment>
<dbReference type="Pfam" id="PF13385">
    <property type="entry name" value="Laminin_G_3"/>
    <property type="match status" value="1"/>
</dbReference>
<dbReference type="Gene3D" id="2.60.120.200">
    <property type="match status" value="1"/>
</dbReference>
<dbReference type="InterPro" id="IPR046852">
    <property type="entry name" value="Neurobeachin_a-sol"/>
</dbReference>
<dbReference type="PANTHER" id="PTHR13743">
    <property type="entry name" value="BEIGE/BEACH-RELATED"/>
    <property type="match status" value="1"/>
</dbReference>
<dbReference type="GO" id="GO:0005829">
    <property type="term" value="C:cytosol"/>
    <property type="evidence" value="ECO:0007669"/>
    <property type="project" value="TreeGrafter"/>
</dbReference>
<dbReference type="GO" id="GO:0008104">
    <property type="term" value="P:intracellular protein localization"/>
    <property type="evidence" value="ECO:0007669"/>
    <property type="project" value="TreeGrafter"/>
</dbReference>
<feature type="domain" description="DUF4704" evidence="3">
    <location>
        <begin position="913"/>
        <end position="972"/>
    </location>
</feature>
<dbReference type="PANTHER" id="PTHR13743:SF62">
    <property type="entry name" value="NEUROBEACHIN"/>
    <property type="match status" value="1"/>
</dbReference>
<feature type="domain" description="Neurobeachin alpha-solenoid region" evidence="4">
    <location>
        <begin position="14"/>
        <end position="121"/>
    </location>
</feature>
<dbReference type="EMBL" id="CADEAL010004377">
    <property type="protein sequence ID" value="CAB1458196.1"/>
    <property type="molecule type" value="Genomic_DNA"/>
</dbReference>
<feature type="region of interest" description="Disordered" evidence="2">
    <location>
        <begin position="891"/>
        <end position="910"/>
    </location>
</feature>
<evidence type="ECO:0000259" key="4">
    <source>
        <dbReference type="Pfam" id="PF20425"/>
    </source>
</evidence>
<reference evidence="5" key="1">
    <citation type="submission" date="2020-03" db="EMBL/GenBank/DDBJ databases">
        <authorList>
            <person name="Weist P."/>
        </authorList>
    </citation>
    <scope>NUCLEOTIDE SEQUENCE</scope>
</reference>
<sequence length="972" mass="108008">MRGGNSLTPDVFNLVGGEFDLEMNFIIQEAESIGCMVELLSHCEVTCQAEIWSMFTAILRKSVRNLQTSTEVGLIQQVLLKMSTVDDMIADLLVDMLGVMASYSITVKELKLLFSMLRGDNGIWLLSQYTLVPSRQSPPGLRLRDNRHQQPLVTAQWSTARPSSVPSALSSYRRCPIVLAASSTSPLFPCLFQFLPRLPSPETDQYRVAMPRHAIKLLSVLNQMPQRHGPDTFFNFPGRSAAAIALPPIAKWPYQNGFTINTWFRQDPLNNINVDKDKPYLYWPLHDEPAPSGGRLRSSYSSRPRRPPRTICQVVTVSREQGREGGCPSSPPARVLSSSHSCYSSRLSDTGLRCCTRAPITPPQRIYLGFTLEGFMSASSSCYVCDPSGPSADVEWLLLFHEMASWCNRASTWSFRTSKGIGYSAHFVGNCLIVTSLKSKGKGFQHCVKYDFQPRKWYMISIVHIYNRWRNSEIRCYVNGQLVSYGDMAWHVNTNDSYDKCFLGSSETADANRVFCGQLGAIYVFSEALNPAQIFAIHQLGPGYKSTFKFKSESDIHLAEHHKQVLYDGKLANSISFTYNAKATTPSCAWSPRRGRTPPSSSTRRTRSCYSAIHSIGGIQVLFPLFAQLDYKQLNDCSVDTSVCATLLAFLVELLKSSVAMQEQMLGGKGFLVIGYLLEKSSRVHITRAVLEQFLSFAKYLDGLPHGAPLLKQLCDHVLFNAAIWIHTPAKCGRMLLLRQLKLPLLPLLSLLPLRGCAGELGLSQPGSPGLKGAGHPKQVNLRRAVLDRDKSASASFISPKLSDFPCLPSTSDLEMPFGSRARCCRSSGRSGVEVERDASEQLLQLRREKEKINKHAQCVKCNVMKAGRVFSPFQMSCGVTGTRRGLVRVGGRGTEGGREGGEEANEQSKRATSLNVQLSLYTYLSSEFIGTATIYTTIRRVGTVLQLMHTLKYYYWAINPLECSGISPKGL</sequence>
<dbReference type="InterPro" id="IPR013320">
    <property type="entry name" value="ConA-like_dom_sf"/>
</dbReference>
<keyword evidence="1" id="KW-0853">WD repeat</keyword>
<organism evidence="5 6">
    <name type="scientific">Pleuronectes platessa</name>
    <name type="common">European plaice</name>
    <dbReference type="NCBI Taxonomy" id="8262"/>
    <lineage>
        <taxon>Eukaryota</taxon>
        <taxon>Metazoa</taxon>
        <taxon>Chordata</taxon>
        <taxon>Craniata</taxon>
        <taxon>Vertebrata</taxon>
        <taxon>Euteleostomi</taxon>
        <taxon>Actinopterygii</taxon>
        <taxon>Neopterygii</taxon>
        <taxon>Teleostei</taxon>
        <taxon>Neoteleostei</taxon>
        <taxon>Acanthomorphata</taxon>
        <taxon>Carangaria</taxon>
        <taxon>Pleuronectiformes</taxon>
        <taxon>Pleuronectoidei</taxon>
        <taxon>Pleuronectidae</taxon>
        <taxon>Pleuronectes</taxon>
    </lineage>
</organism>
<dbReference type="Pfam" id="PF20425">
    <property type="entry name" value="Neurobeachin"/>
    <property type="match status" value="1"/>
</dbReference>
<dbReference type="GO" id="GO:0019901">
    <property type="term" value="F:protein kinase binding"/>
    <property type="evidence" value="ECO:0007669"/>
    <property type="project" value="TreeGrafter"/>
</dbReference>
<evidence type="ECO:0000256" key="2">
    <source>
        <dbReference type="SAM" id="MobiDB-lite"/>
    </source>
</evidence>
<name>A0A9N7VTT9_PLEPL</name>
<feature type="non-terminal residue" evidence="5">
    <location>
        <position position="1"/>
    </location>
</feature>
<dbReference type="Pfam" id="PF15787">
    <property type="entry name" value="DUF4704"/>
    <property type="match status" value="2"/>
</dbReference>
<accession>A0A9N7VTT9</accession>
<dbReference type="AlphaFoldDB" id="A0A9N7VTT9"/>
<keyword evidence="6" id="KW-1185">Reference proteome</keyword>
<evidence type="ECO:0008006" key="7">
    <source>
        <dbReference type="Google" id="ProtNLM"/>
    </source>
</evidence>
<dbReference type="InterPro" id="IPR031570">
    <property type="entry name" value="NBEA/BDCP_DUF4704"/>
</dbReference>